<dbReference type="EMBL" id="RCSS01000796">
    <property type="protein sequence ID" value="RVD90725.1"/>
    <property type="molecule type" value="Genomic_DNA"/>
</dbReference>
<name>A0A437AHU1_9MICR</name>
<dbReference type="Proteomes" id="UP000282876">
    <property type="component" value="Unassembled WGS sequence"/>
</dbReference>
<evidence type="ECO:0000256" key="4">
    <source>
        <dbReference type="ARBA" id="ARBA00023157"/>
    </source>
</evidence>
<accession>A0A437AHU1</accession>
<dbReference type="PANTHER" id="PTHR46679:SF1">
    <property type="entry name" value="GLUTAREDOXIN-2, MITOCHONDRIAL"/>
    <property type="match status" value="1"/>
</dbReference>
<feature type="domain" description="Glutaredoxin" evidence="6">
    <location>
        <begin position="15"/>
        <end position="74"/>
    </location>
</feature>
<keyword evidence="2" id="KW-0813">Transport</keyword>
<reference evidence="7 8" key="1">
    <citation type="submission" date="2018-10" db="EMBL/GenBank/DDBJ databases">
        <title>Draft genome sequence of the microsporidian Tubulinosema ratisbonensis.</title>
        <authorList>
            <person name="Polonais V."/>
            <person name="Peyretaillade E."/>
            <person name="Niehus S."/>
            <person name="Wawrzyniak I."/>
            <person name="Franchet A."/>
            <person name="Gaspin C."/>
            <person name="Reichstadt M."/>
            <person name="Belser C."/>
            <person name="Labadie K."/>
            <person name="Delbac F."/>
            <person name="Ferrandon D."/>
        </authorList>
    </citation>
    <scope>NUCLEOTIDE SEQUENCE [LARGE SCALE GENOMIC DNA]</scope>
    <source>
        <strain evidence="7 8">Franzen</strain>
    </source>
</reference>
<dbReference type="PANTHER" id="PTHR46679">
    <property type="match status" value="1"/>
</dbReference>
<gene>
    <name evidence="7" type="ORF">TUBRATIS_28520</name>
</gene>
<evidence type="ECO:0000313" key="7">
    <source>
        <dbReference type="EMBL" id="RVD90725.1"/>
    </source>
</evidence>
<dbReference type="InterPro" id="IPR036249">
    <property type="entry name" value="Thioredoxin-like_sf"/>
</dbReference>
<dbReference type="Pfam" id="PF00462">
    <property type="entry name" value="Glutaredoxin"/>
    <property type="match status" value="1"/>
</dbReference>
<dbReference type="VEuPathDB" id="MicrosporidiaDB:TUBRATIS_28520"/>
<comment type="similarity">
    <text evidence="1">Belongs to the glutaredoxin family.</text>
</comment>
<evidence type="ECO:0000313" key="8">
    <source>
        <dbReference type="Proteomes" id="UP000282876"/>
    </source>
</evidence>
<dbReference type="PROSITE" id="PS51354">
    <property type="entry name" value="GLUTAREDOXIN_2"/>
    <property type="match status" value="1"/>
</dbReference>
<evidence type="ECO:0000256" key="5">
    <source>
        <dbReference type="ARBA" id="ARBA00023284"/>
    </source>
</evidence>
<dbReference type="GO" id="GO:0015035">
    <property type="term" value="F:protein-disulfide reductase activity"/>
    <property type="evidence" value="ECO:0007669"/>
    <property type="project" value="TreeGrafter"/>
</dbReference>
<evidence type="ECO:0000259" key="6">
    <source>
        <dbReference type="Pfam" id="PF00462"/>
    </source>
</evidence>
<evidence type="ECO:0000256" key="2">
    <source>
        <dbReference type="ARBA" id="ARBA00022448"/>
    </source>
</evidence>
<keyword evidence="4" id="KW-1015">Disulfide bond</keyword>
<dbReference type="OrthoDB" id="418495at2759"/>
<keyword evidence="8" id="KW-1185">Reference proteome</keyword>
<evidence type="ECO:0000256" key="3">
    <source>
        <dbReference type="ARBA" id="ARBA00022982"/>
    </source>
</evidence>
<dbReference type="InterPro" id="IPR014025">
    <property type="entry name" value="Glutaredoxin_subgr"/>
</dbReference>
<sequence>MTTFQELLKEKKNIMIGKKVCPFCSKAKEILKEQGIEYHYISLEEKENAKIIKEAMDEQNYRSFPLVFLDGKFVGGCDQLVDRFIE</sequence>
<dbReference type="STRING" id="291195.A0A437AHU1"/>
<proteinExistence type="inferred from homology"/>
<dbReference type="InterPro" id="IPR002109">
    <property type="entry name" value="Glutaredoxin"/>
</dbReference>
<dbReference type="PRINTS" id="PR00160">
    <property type="entry name" value="GLUTAREDOXIN"/>
</dbReference>
<comment type="caution">
    <text evidence="7">The sequence shown here is derived from an EMBL/GenBank/DDBJ whole genome shotgun (WGS) entry which is preliminary data.</text>
</comment>
<keyword evidence="5" id="KW-0676">Redox-active center</keyword>
<dbReference type="SUPFAM" id="SSF52833">
    <property type="entry name" value="Thioredoxin-like"/>
    <property type="match status" value="1"/>
</dbReference>
<dbReference type="CDD" id="cd02066">
    <property type="entry name" value="GRX_family"/>
    <property type="match status" value="1"/>
</dbReference>
<protein>
    <submittedName>
        <fullName evidence="7">Glutaredoxin</fullName>
    </submittedName>
</protein>
<organism evidence="7 8">
    <name type="scientific">Tubulinosema ratisbonensis</name>
    <dbReference type="NCBI Taxonomy" id="291195"/>
    <lineage>
        <taxon>Eukaryota</taxon>
        <taxon>Fungi</taxon>
        <taxon>Fungi incertae sedis</taxon>
        <taxon>Microsporidia</taxon>
        <taxon>Tubulinosematoidea</taxon>
        <taxon>Tubulinosematidae</taxon>
        <taxon>Tubulinosema</taxon>
    </lineage>
</organism>
<dbReference type="AlphaFoldDB" id="A0A437AHU1"/>
<dbReference type="Gene3D" id="3.40.30.10">
    <property type="entry name" value="Glutaredoxin"/>
    <property type="match status" value="1"/>
</dbReference>
<evidence type="ECO:0000256" key="1">
    <source>
        <dbReference type="ARBA" id="ARBA00007787"/>
    </source>
</evidence>
<keyword evidence="3" id="KW-0249">Electron transport</keyword>